<evidence type="ECO:0000313" key="2">
    <source>
        <dbReference type="Proteomes" id="UP000253490"/>
    </source>
</evidence>
<protein>
    <submittedName>
        <fullName evidence="1">Uncharacterized protein</fullName>
    </submittedName>
</protein>
<gene>
    <name evidence="1" type="ORF">DES36_103165</name>
</gene>
<dbReference type="SUPFAM" id="SSF49478">
    <property type="entry name" value="Cna protein B-type domain"/>
    <property type="match status" value="1"/>
</dbReference>
<dbReference type="Proteomes" id="UP000253490">
    <property type="component" value="Unassembled WGS sequence"/>
</dbReference>
<dbReference type="RefSeq" id="WP_113919828.1">
    <property type="nucleotide sequence ID" value="NZ_QNRX01000003.1"/>
</dbReference>
<dbReference type="AlphaFoldDB" id="A0A366IFB1"/>
<reference evidence="1 2" key="1">
    <citation type="submission" date="2018-06" db="EMBL/GenBank/DDBJ databases">
        <title>Genomic Encyclopedia of Type Strains, Phase IV (KMG-IV): sequencing the most valuable type-strain genomes for metagenomic binning, comparative biology and taxonomic classification.</title>
        <authorList>
            <person name="Goeker M."/>
        </authorList>
    </citation>
    <scope>NUCLEOTIDE SEQUENCE [LARGE SCALE GENOMIC DNA]</scope>
    <source>
        <strain evidence="1 2">DSM 22112</strain>
    </source>
</reference>
<dbReference type="EMBL" id="QNRX01000003">
    <property type="protein sequence ID" value="RBP68402.1"/>
    <property type="molecule type" value="Genomic_DNA"/>
</dbReference>
<comment type="caution">
    <text evidence="1">The sequence shown here is derived from an EMBL/GenBank/DDBJ whole genome shotgun (WGS) entry which is preliminary data.</text>
</comment>
<organism evidence="1 2">
    <name type="scientific">Alkalibaculum bacchi</name>
    <dbReference type="NCBI Taxonomy" id="645887"/>
    <lineage>
        <taxon>Bacteria</taxon>
        <taxon>Bacillati</taxon>
        <taxon>Bacillota</taxon>
        <taxon>Clostridia</taxon>
        <taxon>Eubacteriales</taxon>
        <taxon>Eubacteriaceae</taxon>
        <taxon>Alkalibaculum</taxon>
    </lineage>
</organism>
<proteinExistence type="predicted"/>
<sequence>MIENNETMNKDDLVLAENTTPKAYEQASTQLNNQDLDQIQFNSQNLHITLNENSTGEIIGIVYCHKSKTLIDNVEISLYFGDLSETPIQKVKTDKTGYFKFGDLPPGYYTLLAKCKECEYKFQYIKICYNETVFKQLALKS</sequence>
<name>A0A366IFB1_9FIRM</name>
<keyword evidence="2" id="KW-1185">Reference proteome</keyword>
<dbReference type="Gene3D" id="2.60.40.10">
    <property type="entry name" value="Immunoglobulins"/>
    <property type="match status" value="1"/>
</dbReference>
<evidence type="ECO:0000313" key="1">
    <source>
        <dbReference type="EMBL" id="RBP68402.1"/>
    </source>
</evidence>
<accession>A0A366IFB1</accession>
<dbReference type="InterPro" id="IPR013783">
    <property type="entry name" value="Ig-like_fold"/>
</dbReference>
<dbReference type="OrthoDB" id="121544at2"/>